<dbReference type="EMBL" id="PFBO01000093">
    <property type="protein sequence ID" value="PIT90361.1"/>
    <property type="molecule type" value="Genomic_DNA"/>
</dbReference>
<protein>
    <submittedName>
        <fullName evidence="1">Lysine biosynthesis protein LysW</fullName>
    </submittedName>
</protein>
<name>A0A2M6WC41_9BACT</name>
<evidence type="ECO:0000313" key="2">
    <source>
        <dbReference type="Proteomes" id="UP000230543"/>
    </source>
</evidence>
<dbReference type="AlphaFoldDB" id="A0A2M6WC41"/>
<reference evidence="2" key="1">
    <citation type="submission" date="2017-09" db="EMBL/GenBank/DDBJ databases">
        <title>Depth-based differentiation of microbial function through sediment-hosted aquifers and enrichment of novel symbionts in the deep terrestrial subsurface.</title>
        <authorList>
            <person name="Probst A.J."/>
            <person name="Ladd B."/>
            <person name="Jarett J.K."/>
            <person name="Geller-Mcgrath D.E."/>
            <person name="Sieber C.M.K."/>
            <person name="Emerson J.B."/>
            <person name="Anantharaman K."/>
            <person name="Thomas B.C."/>
            <person name="Malmstrom R."/>
            <person name="Stieglmeier M."/>
            <person name="Klingl A."/>
            <person name="Woyke T."/>
            <person name="Ryan C.M."/>
            <person name="Banfield J.F."/>
        </authorList>
    </citation>
    <scope>NUCLEOTIDE SEQUENCE [LARGE SCALE GENOMIC DNA]</scope>
</reference>
<dbReference type="PANTHER" id="PTHR40393">
    <property type="entry name" value="LYSINE BIOSYNTHESIS PROTEIN-RELATED-RELATED"/>
    <property type="match status" value="1"/>
</dbReference>
<proteinExistence type="predicted"/>
<dbReference type="Gene3D" id="2.20.28.160">
    <property type="match status" value="1"/>
</dbReference>
<comment type="caution">
    <text evidence="1">The sequence shown here is derived from an EMBL/GenBank/DDBJ whole genome shotgun (WGS) entry which is preliminary data.</text>
</comment>
<dbReference type="Pfam" id="PF21344">
    <property type="entry name" value="Zn_ribbon_LysW"/>
    <property type="match status" value="1"/>
</dbReference>
<sequence>MVASCPQCAAEVSLPEGAELNELLTCQDCQAELEIKELGDNSAVLEAAPAEEEDWGQ</sequence>
<organism evidence="1 2">
    <name type="scientific">Candidatus Komeilibacteria bacterium CG10_big_fil_rev_8_21_14_0_10_41_13</name>
    <dbReference type="NCBI Taxonomy" id="1974476"/>
    <lineage>
        <taxon>Bacteria</taxon>
        <taxon>Candidatus Komeiliibacteriota</taxon>
    </lineage>
</organism>
<accession>A0A2M6WC41</accession>
<dbReference type="Proteomes" id="UP000230543">
    <property type="component" value="Unassembled WGS sequence"/>
</dbReference>
<dbReference type="InterPro" id="IPR005906">
    <property type="entry name" value="LysW"/>
</dbReference>
<gene>
    <name evidence="1" type="ORF">COU22_02590</name>
</gene>
<evidence type="ECO:0000313" key="1">
    <source>
        <dbReference type="EMBL" id="PIT90361.1"/>
    </source>
</evidence>
<dbReference type="PANTHER" id="PTHR40393:SF1">
    <property type="entry name" value="LYSINE BIOSYNTHESIS PROTEIN-RELATED"/>
    <property type="match status" value="1"/>
</dbReference>